<reference evidence="2" key="1">
    <citation type="submission" date="2020-08" db="EMBL/GenBank/DDBJ databases">
        <title>Multicomponent nature underlies the extraordinary mechanical properties of spider dragline silk.</title>
        <authorList>
            <person name="Kono N."/>
            <person name="Nakamura H."/>
            <person name="Mori M."/>
            <person name="Yoshida Y."/>
            <person name="Ohtoshi R."/>
            <person name="Malay A.D."/>
            <person name="Moran D.A.P."/>
            <person name="Tomita M."/>
            <person name="Numata K."/>
            <person name="Arakawa K."/>
        </authorList>
    </citation>
    <scope>NUCLEOTIDE SEQUENCE</scope>
</reference>
<proteinExistence type="predicted"/>
<gene>
    <name evidence="2" type="ORF">NPIL_223661</name>
</gene>
<organism evidence="2 3">
    <name type="scientific">Nephila pilipes</name>
    <name type="common">Giant wood spider</name>
    <name type="synonym">Nephila maculata</name>
    <dbReference type="NCBI Taxonomy" id="299642"/>
    <lineage>
        <taxon>Eukaryota</taxon>
        <taxon>Metazoa</taxon>
        <taxon>Ecdysozoa</taxon>
        <taxon>Arthropoda</taxon>
        <taxon>Chelicerata</taxon>
        <taxon>Arachnida</taxon>
        <taxon>Araneae</taxon>
        <taxon>Araneomorphae</taxon>
        <taxon>Entelegynae</taxon>
        <taxon>Araneoidea</taxon>
        <taxon>Nephilidae</taxon>
        <taxon>Nephila</taxon>
    </lineage>
</organism>
<dbReference type="EMBL" id="BMAW01077001">
    <property type="protein sequence ID" value="GFU04234.1"/>
    <property type="molecule type" value="Genomic_DNA"/>
</dbReference>
<keyword evidence="1" id="KW-0812">Transmembrane</keyword>
<sequence>MSLVSQWLLPLYPWTVKGTSPGKFAVLVTLYEVEFRDMVDNFSITANGILTGLPAFATEIGVLVVFAITFTSKAEDKNSFPLCSLGVFGICFRLTTYTSVTESTRAWTSFPVIVIFNYTLIEIQRRAFDCCDELIAQISFQCFYFFLKE</sequence>
<name>A0A8X6Q3G1_NEPPI</name>
<keyword evidence="3" id="KW-1185">Reference proteome</keyword>
<dbReference type="AlphaFoldDB" id="A0A8X6Q3G1"/>
<evidence type="ECO:0000313" key="3">
    <source>
        <dbReference type="Proteomes" id="UP000887013"/>
    </source>
</evidence>
<keyword evidence="1" id="KW-0472">Membrane</keyword>
<evidence type="ECO:0000313" key="2">
    <source>
        <dbReference type="EMBL" id="GFU04234.1"/>
    </source>
</evidence>
<evidence type="ECO:0000256" key="1">
    <source>
        <dbReference type="SAM" id="Phobius"/>
    </source>
</evidence>
<feature type="transmembrane region" description="Helical" evidence="1">
    <location>
        <begin position="42"/>
        <end position="68"/>
    </location>
</feature>
<protein>
    <submittedName>
        <fullName evidence="2">Uncharacterized protein</fullName>
    </submittedName>
</protein>
<keyword evidence="1" id="KW-1133">Transmembrane helix</keyword>
<comment type="caution">
    <text evidence="2">The sequence shown here is derived from an EMBL/GenBank/DDBJ whole genome shotgun (WGS) entry which is preliminary data.</text>
</comment>
<accession>A0A8X6Q3G1</accession>
<dbReference type="Proteomes" id="UP000887013">
    <property type="component" value="Unassembled WGS sequence"/>
</dbReference>